<dbReference type="PATRIC" id="fig|92835.4.peg.891"/>
<name>A0A0M2H9Y2_9MICO</name>
<dbReference type="RefSeq" id="WP_045274845.1">
    <property type="nucleotide sequence ID" value="NZ_BAAAUP010000003.1"/>
</dbReference>
<proteinExistence type="predicted"/>
<evidence type="ECO:0008006" key="3">
    <source>
        <dbReference type="Google" id="ProtNLM"/>
    </source>
</evidence>
<accession>A0A0M2H9Y2</accession>
<dbReference type="EMBL" id="JYIZ01000038">
    <property type="protein sequence ID" value="KJL43268.1"/>
    <property type="molecule type" value="Genomic_DNA"/>
</dbReference>
<sequence>MTIVKAANAAEFLALLPRMLGFRPARSLVLVPFAGTRSLGAMRFDLPDSGSDGHDSAAATIVGLACRVSDVDAIAIAVYTDAAFAGSTAPPHRDLVDALERRADACGLRVTDALVVATDGWCSYFDDEAPAGGRRLTELADADDGAAAEQPDPDQDAGAALPVVDAADAALVETALADLDRAVEAMCGRLDDERGASRPPKRTTARSDRIDPRGLAAVLALDDLPATFESALAVGHAELDAYETALLIWCLERPAVRDIALAQWALGAGAGDRALEAQLRWEEGEAYPAHLARFMWGEGDQPDAARLDVALRLTRRLAAAAPSAHRPGALGAAAWLAWALGRSTHAAIHARTALEIDPDHGLSGIVTAFVEAGHLPDWAFRRRGE</sequence>
<keyword evidence="2" id="KW-1185">Reference proteome</keyword>
<dbReference type="STRING" id="92835.RS81_00872"/>
<dbReference type="AlphaFoldDB" id="A0A0M2H9Y2"/>
<evidence type="ECO:0000313" key="1">
    <source>
        <dbReference type="EMBL" id="KJL43268.1"/>
    </source>
</evidence>
<protein>
    <recommendedName>
        <fullName evidence="3">DUF4192 domain-containing protein</fullName>
    </recommendedName>
</protein>
<evidence type="ECO:0000313" key="2">
    <source>
        <dbReference type="Proteomes" id="UP000033956"/>
    </source>
</evidence>
<organism evidence="1 2">
    <name type="scientific">Microbacterium terrae</name>
    <dbReference type="NCBI Taxonomy" id="69369"/>
    <lineage>
        <taxon>Bacteria</taxon>
        <taxon>Bacillati</taxon>
        <taxon>Actinomycetota</taxon>
        <taxon>Actinomycetes</taxon>
        <taxon>Micrococcales</taxon>
        <taxon>Microbacteriaceae</taxon>
        <taxon>Microbacterium</taxon>
    </lineage>
</organism>
<dbReference type="InterPro" id="IPR025447">
    <property type="entry name" value="DUF4192"/>
</dbReference>
<dbReference type="Proteomes" id="UP000033956">
    <property type="component" value="Unassembled WGS sequence"/>
</dbReference>
<gene>
    <name evidence="1" type="ORF">RS81_00872</name>
</gene>
<dbReference type="Pfam" id="PF13830">
    <property type="entry name" value="DUF4192"/>
    <property type="match status" value="1"/>
</dbReference>
<reference evidence="1 2" key="1">
    <citation type="submission" date="2015-02" db="EMBL/GenBank/DDBJ databases">
        <title>Draft genome sequences of ten Microbacterium spp. with emphasis on heavy metal contaminated environments.</title>
        <authorList>
            <person name="Corretto E."/>
        </authorList>
    </citation>
    <scope>NUCLEOTIDE SEQUENCE [LARGE SCALE GENOMIC DNA]</scope>
    <source>
        <strain evidence="1 2">DSM 12510</strain>
    </source>
</reference>
<comment type="caution">
    <text evidence="1">The sequence shown here is derived from an EMBL/GenBank/DDBJ whole genome shotgun (WGS) entry which is preliminary data.</text>
</comment>
<dbReference type="OrthoDB" id="4954868at2"/>